<dbReference type="Proteomes" id="UP000607559">
    <property type="component" value="Unassembled WGS sequence"/>
</dbReference>
<evidence type="ECO:0000313" key="2">
    <source>
        <dbReference type="EMBL" id="GGA97312.1"/>
    </source>
</evidence>
<sequence length="309" mass="34304">MKTLYPALLLLFAFTIIGSCLQAQSPDTSAAAHDSTTATGNPAKPHHHSHFLAEVSYQSNNVYMGRKDSEALQYYMPSITYEHKSGMYFSASAAYLDNSTESRIDVFTLEGGYAFDAGIYSGDFTATKYFYNSQSTSVTSGITFSMSYRNELDLGFITPSLTTGLDFGPTTDVNGSFGLEHEFEACNDKLRITPTFMANASTLNFYDSYFQQRRFKKRSGTKIITGTEKITGTVQDAGTFRMLDYEASLPLSYTVRKFTFSFTPTYAIPVNPAIVDVHTVYSTGSVSNKKTVEKLGNTFFWTLGVRCKF</sequence>
<accession>A0A8J2UC61</accession>
<organism evidence="2 3">
    <name type="scientific">Puia dinghuensis</name>
    <dbReference type="NCBI Taxonomy" id="1792502"/>
    <lineage>
        <taxon>Bacteria</taxon>
        <taxon>Pseudomonadati</taxon>
        <taxon>Bacteroidota</taxon>
        <taxon>Chitinophagia</taxon>
        <taxon>Chitinophagales</taxon>
        <taxon>Chitinophagaceae</taxon>
        <taxon>Puia</taxon>
    </lineage>
</organism>
<dbReference type="PROSITE" id="PS51257">
    <property type="entry name" value="PROKAR_LIPOPROTEIN"/>
    <property type="match status" value="1"/>
</dbReference>
<proteinExistence type="predicted"/>
<name>A0A8J2UC61_9BACT</name>
<reference evidence="2" key="2">
    <citation type="submission" date="2020-09" db="EMBL/GenBank/DDBJ databases">
        <authorList>
            <person name="Sun Q."/>
            <person name="Zhou Y."/>
        </authorList>
    </citation>
    <scope>NUCLEOTIDE SEQUENCE</scope>
    <source>
        <strain evidence="2">CGMCC 1.15448</strain>
    </source>
</reference>
<evidence type="ECO:0000256" key="1">
    <source>
        <dbReference type="SAM" id="SignalP"/>
    </source>
</evidence>
<gene>
    <name evidence="2" type="ORF">GCM10011511_20820</name>
</gene>
<feature type="signal peptide" evidence="1">
    <location>
        <begin position="1"/>
        <end position="25"/>
    </location>
</feature>
<protein>
    <recommendedName>
        <fullName evidence="4">DUF3078 domain-containing protein</fullName>
    </recommendedName>
</protein>
<evidence type="ECO:0008006" key="4">
    <source>
        <dbReference type="Google" id="ProtNLM"/>
    </source>
</evidence>
<dbReference type="AlphaFoldDB" id="A0A8J2UC61"/>
<keyword evidence="3" id="KW-1185">Reference proteome</keyword>
<keyword evidence="1" id="KW-0732">Signal</keyword>
<dbReference type="RefSeq" id="WP_188931245.1">
    <property type="nucleotide sequence ID" value="NZ_BMJC01000002.1"/>
</dbReference>
<evidence type="ECO:0000313" key="3">
    <source>
        <dbReference type="Proteomes" id="UP000607559"/>
    </source>
</evidence>
<comment type="caution">
    <text evidence="2">The sequence shown here is derived from an EMBL/GenBank/DDBJ whole genome shotgun (WGS) entry which is preliminary data.</text>
</comment>
<dbReference type="EMBL" id="BMJC01000002">
    <property type="protein sequence ID" value="GGA97312.1"/>
    <property type="molecule type" value="Genomic_DNA"/>
</dbReference>
<feature type="chain" id="PRO_5035275298" description="DUF3078 domain-containing protein" evidence="1">
    <location>
        <begin position="26"/>
        <end position="309"/>
    </location>
</feature>
<reference evidence="2" key="1">
    <citation type="journal article" date="2014" name="Int. J. Syst. Evol. Microbiol.">
        <title>Complete genome sequence of Corynebacterium casei LMG S-19264T (=DSM 44701T), isolated from a smear-ripened cheese.</title>
        <authorList>
            <consortium name="US DOE Joint Genome Institute (JGI-PGF)"/>
            <person name="Walter F."/>
            <person name="Albersmeier A."/>
            <person name="Kalinowski J."/>
            <person name="Ruckert C."/>
        </authorList>
    </citation>
    <scope>NUCLEOTIDE SEQUENCE</scope>
    <source>
        <strain evidence="2">CGMCC 1.15448</strain>
    </source>
</reference>